<dbReference type="InterPro" id="IPR050390">
    <property type="entry name" value="C5-Methyltransferase"/>
</dbReference>
<dbReference type="NCBIfam" id="TIGR00675">
    <property type="entry name" value="dcm"/>
    <property type="match status" value="1"/>
</dbReference>
<evidence type="ECO:0000256" key="5">
    <source>
        <dbReference type="ARBA" id="ARBA00022747"/>
    </source>
</evidence>
<dbReference type="GO" id="GO:0003677">
    <property type="term" value="F:DNA binding"/>
    <property type="evidence" value="ECO:0007669"/>
    <property type="project" value="TreeGrafter"/>
</dbReference>
<dbReference type="PROSITE" id="PS00095">
    <property type="entry name" value="C5_MTASE_2"/>
    <property type="match status" value="1"/>
</dbReference>
<keyword evidence="4 7" id="KW-0949">S-adenosyl-L-methionine</keyword>
<keyword evidence="5" id="KW-0680">Restriction system</keyword>
<evidence type="ECO:0000313" key="9">
    <source>
        <dbReference type="EMBL" id="AJE49519.1"/>
    </source>
</evidence>
<dbReference type="Proteomes" id="UP000031521">
    <property type="component" value="Plasmid pP73D"/>
</dbReference>
<dbReference type="AlphaFoldDB" id="A0A0B5E2J8"/>
<dbReference type="InterPro" id="IPR029063">
    <property type="entry name" value="SAM-dependent_MTases_sf"/>
</dbReference>
<gene>
    <name evidence="9" type="ORF">P73_4804</name>
</gene>
<dbReference type="PANTHER" id="PTHR10629">
    <property type="entry name" value="CYTOSINE-SPECIFIC METHYLTRANSFERASE"/>
    <property type="match status" value="1"/>
</dbReference>
<evidence type="ECO:0000256" key="4">
    <source>
        <dbReference type="ARBA" id="ARBA00022691"/>
    </source>
</evidence>
<dbReference type="HOGENOM" id="CLU_006958_2_2_5"/>
<dbReference type="REBASE" id="101079">
    <property type="entry name" value="M.CinP73ORF4804P"/>
</dbReference>
<dbReference type="PROSITE" id="PS51679">
    <property type="entry name" value="SAM_MT_C5"/>
    <property type="match status" value="1"/>
</dbReference>
<dbReference type="EC" id="2.1.1.37" evidence="1"/>
<evidence type="ECO:0000313" key="10">
    <source>
        <dbReference type="Proteomes" id="UP000031521"/>
    </source>
</evidence>
<dbReference type="InterPro" id="IPR001525">
    <property type="entry name" value="C5_MeTfrase"/>
</dbReference>
<protein>
    <recommendedName>
        <fullName evidence="1">DNA (cytosine-5-)-methyltransferase</fullName>
        <ecNumber evidence="1">2.1.1.37</ecNumber>
    </recommendedName>
</protein>
<dbReference type="PANTHER" id="PTHR10629:SF52">
    <property type="entry name" value="DNA (CYTOSINE-5)-METHYLTRANSFERASE 1"/>
    <property type="match status" value="1"/>
</dbReference>
<dbReference type="Gene3D" id="3.40.50.150">
    <property type="entry name" value="Vaccinia Virus protein VP39"/>
    <property type="match status" value="1"/>
</dbReference>
<evidence type="ECO:0000256" key="6">
    <source>
        <dbReference type="ARBA" id="ARBA00047422"/>
    </source>
</evidence>
<dbReference type="Pfam" id="PF00145">
    <property type="entry name" value="DNA_methylase"/>
    <property type="match status" value="1"/>
</dbReference>
<geneLocation type="plasmid" evidence="9 10">
    <name>pP73D</name>
</geneLocation>
<sequence>MEDRPEPEPLGEVVDLFCGVGSLSHGLMRAGFDIRAGYDTDRRCKHAFETNNEATFHTRDVALLQPEEILAHFSGERPSVLAGCAPCQPFSTYKQRYDEDPRWDLVDSFARLAVKVSPDFITMENVPALLKYKAGAVFSNFSQTLQNAGYHVSWQVAKCELFGVPQKRRRLVVVASKAANPPQLSPTHQTPLTVKDAIANLPPVSAGTRAENDPLHISASLSETNLRRIRASKPGGTWRDWPYELRAKCHQRSSGKTYSGVYARMVWDAPSPTMTTQCYGYGNGRFGHPEQDRAITLREAALLQSFPPHYSFLPDGEIPNMSEVGRWIGNAVPVGLAQAIGRCIGSVIEENEFGSREIT</sequence>
<dbReference type="Gene3D" id="3.90.120.10">
    <property type="entry name" value="DNA Methylase, subunit A, domain 2"/>
    <property type="match status" value="1"/>
</dbReference>
<keyword evidence="9" id="KW-0614">Plasmid</keyword>
<name>A0A0B5E2J8_9RHOB</name>
<evidence type="ECO:0000256" key="7">
    <source>
        <dbReference type="PROSITE-ProRule" id="PRU01016"/>
    </source>
</evidence>
<dbReference type="GO" id="GO:0044027">
    <property type="term" value="P:negative regulation of gene expression via chromosomal CpG island methylation"/>
    <property type="evidence" value="ECO:0007669"/>
    <property type="project" value="TreeGrafter"/>
</dbReference>
<dbReference type="GO" id="GO:0032259">
    <property type="term" value="P:methylation"/>
    <property type="evidence" value="ECO:0007669"/>
    <property type="project" value="UniProtKB-KW"/>
</dbReference>
<accession>A0A0B5E2J8</accession>
<feature type="active site" evidence="7">
    <location>
        <position position="87"/>
    </location>
</feature>
<dbReference type="InterPro" id="IPR031303">
    <property type="entry name" value="C5_meth_CS"/>
</dbReference>
<dbReference type="GO" id="GO:0009307">
    <property type="term" value="P:DNA restriction-modification system"/>
    <property type="evidence" value="ECO:0007669"/>
    <property type="project" value="UniProtKB-KW"/>
</dbReference>
<evidence type="ECO:0000256" key="8">
    <source>
        <dbReference type="RuleBase" id="RU000416"/>
    </source>
</evidence>
<keyword evidence="3 7" id="KW-0808">Transferase</keyword>
<comment type="catalytic activity">
    <reaction evidence="6">
        <text>a 2'-deoxycytidine in DNA + S-adenosyl-L-methionine = a 5-methyl-2'-deoxycytidine in DNA + S-adenosyl-L-homocysteine + H(+)</text>
        <dbReference type="Rhea" id="RHEA:13681"/>
        <dbReference type="Rhea" id="RHEA-COMP:11369"/>
        <dbReference type="Rhea" id="RHEA-COMP:11370"/>
        <dbReference type="ChEBI" id="CHEBI:15378"/>
        <dbReference type="ChEBI" id="CHEBI:57856"/>
        <dbReference type="ChEBI" id="CHEBI:59789"/>
        <dbReference type="ChEBI" id="CHEBI:85452"/>
        <dbReference type="ChEBI" id="CHEBI:85454"/>
        <dbReference type="EC" id="2.1.1.37"/>
    </reaction>
</comment>
<dbReference type="KEGG" id="cid:P73_4804"/>
<dbReference type="OrthoDB" id="9813719at2"/>
<reference evidence="9 10" key="1">
    <citation type="journal article" date="2014" name="Int. J. Syst. Evol. Microbiol.">
        <title>Celeribacter indicus sp. nov., a polycyclic aromatic hydrocarbon-degrading bacterium from deep-sea sediment and reclassification of Huaishuia halophila as Celeribacter halophilus comb. nov.</title>
        <authorList>
            <person name="Lai Q."/>
            <person name="Cao J."/>
            <person name="Yuan J."/>
            <person name="Li F."/>
            <person name="Shao Z."/>
        </authorList>
    </citation>
    <scope>NUCLEOTIDE SEQUENCE [LARGE SCALE GENOMIC DNA]</scope>
    <source>
        <strain evidence="9">P73</strain>
        <plasmid evidence="10">Plasmid pP73D</plasmid>
    </source>
</reference>
<dbReference type="EMBL" id="CP004397">
    <property type="protein sequence ID" value="AJE49519.1"/>
    <property type="molecule type" value="Genomic_DNA"/>
</dbReference>
<organism evidence="9 10">
    <name type="scientific">Celeribacter indicus</name>
    <dbReference type="NCBI Taxonomy" id="1208324"/>
    <lineage>
        <taxon>Bacteria</taxon>
        <taxon>Pseudomonadati</taxon>
        <taxon>Pseudomonadota</taxon>
        <taxon>Alphaproteobacteria</taxon>
        <taxon>Rhodobacterales</taxon>
        <taxon>Roseobacteraceae</taxon>
        <taxon>Celeribacter</taxon>
    </lineage>
</organism>
<dbReference type="SUPFAM" id="SSF53335">
    <property type="entry name" value="S-adenosyl-L-methionine-dependent methyltransferases"/>
    <property type="match status" value="1"/>
</dbReference>
<keyword evidence="10" id="KW-1185">Reference proteome</keyword>
<evidence type="ECO:0000256" key="3">
    <source>
        <dbReference type="ARBA" id="ARBA00022679"/>
    </source>
</evidence>
<evidence type="ECO:0000256" key="2">
    <source>
        <dbReference type="ARBA" id="ARBA00022603"/>
    </source>
</evidence>
<dbReference type="PRINTS" id="PR00105">
    <property type="entry name" value="C5METTRFRASE"/>
</dbReference>
<dbReference type="GO" id="GO:0003886">
    <property type="term" value="F:DNA (cytosine-5-)-methyltransferase activity"/>
    <property type="evidence" value="ECO:0007669"/>
    <property type="project" value="UniProtKB-EC"/>
</dbReference>
<evidence type="ECO:0000256" key="1">
    <source>
        <dbReference type="ARBA" id="ARBA00011975"/>
    </source>
</evidence>
<proteinExistence type="inferred from homology"/>
<comment type="similarity">
    <text evidence="7 8">Belongs to the class I-like SAM-binding methyltransferase superfamily. C5-methyltransferase family.</text>
</comment>
<keyword evidence="2 7" id="KW-0489">Methyltransferase</keyword>